<dbReference type="AlphaFoldDB" id="A0A4C2ENE6"/>
<dbReference type="EMBL" id="BIXZ01000002">
    <property type="protein sequence ID" value="GCF13729.1"/>
    <property type="molecule type" value="Genomic_DNA"/>
</dbReference>
<reference evidence="1 2" key="1">
    <citation type="submission" date="2019-02" db="EMBL/GenBank/DDBJ databases">
        <title>Haloarcula mannanilyticum sp. nov., a mannan degrading haloarchaeon isolated from commercial salt.</title>
        <authorList>
            <person name="Enomoto S."/>
            <person name="Shimane Y."/>
            <person name="Kamekura M."/>
            <person name="Ito T."/>
            <person name="Moriya O."/>
            <person name="Ihara K."/>
            <person name="Takahashi-Ando N."/>
            <person name="Fukushima Y."/>
            <person name="Yoshida Y."/>
            <person name="Usama R."/>
            <person name="Takai K."/>
            <person name="Minegishi H."/>
        </authorList>
    </citation>
    <scope>NUCLEOTIDE SEQUENCE [LARGE SCALE GENOMIC DNA]</scope>
    <source>
        <strain evidence="1 2">MD130-1</strain>
    </source>
</reference>
<protein>
    <recommendedName>
        <fullName evidence="3">2'-5' RNA ligase family protein</fullName>
    </recommendedName>
</protein>
<dbReference type="SUPFAM" id="SSF55144">
    <property type="entry name" value="LigT-like"/>
    <property type="match status" value="1"/>
</dbReference>
<evidence type="ECO:0008006" key="3">
    <source>
        <dbReference type="Google" id="ProtNLM"/>
    </source>
</evidence>
<dbReference type="OrthoDB" id="200286at2157"/>
<name>A0A4C2ENE6_9EURY</name>
<evidence type="ECO:0000313" key="1">
    <source>
        <dbReference type="EMBL" id="GCF13729.1"/>
    </source>
</evidence>
<comment type="caution">
    <text evidence="1">The sequence shown here is derived from an EMBL/GenBank/DDBJ whole genome shotgun (WGS) entry which is preliminary data.</text>
</comment>
<gene>
    <name evidence="1" type="ORF">Harman_16640</name>
</gene>
<accession>A0A4C2ENE6</accession>
<dbReference type="InterPro" id="IPR009097">
    <property type="entry name" value="Cyclic_Pdiesterase"/>
</dbReference>
<dbReference type="PANTHER" id="PTHR40037">
    <property type="entry name" value="PHOSPHOESTERASE YJCG-RELATED"/>
    <property type="match status" value="1"/>
</dbReference>
<keyword evidence="2" id="KW-1185">Reference proteome</keyword>
<evidence type="ECO:0000313" key="2">
    <source>
        <dbReference type="Proteomes" id="UP000304382"/>
    </source>
</evidence>
<sequence>MPTAGDPPTVYSINVPLPSAVTSLAADLAADLPLAQRRGRGEHTLVAKRLGDGDHATYAQLEAKGREVLRGQPAFEARISGIEQFEAAVTGPSPVVYLTVESPGLVALHERLCERFDPVDNMEGDEYVPHVTVARGGDRDAAARLVERDIEPIRWTIDELSFYDADRNQPVSRVSLPA</sequence>
<dbReference type="InterPro" id="IPR050580">
    <property type="entry name" value="2H_phosphoesterase_YjcG-like"/>
</dbReference>
<dbReference type="PANTHER" id="PTHR40037:SF1">
    <property type="entry name" value="PHOSPHOESTERASE SAOUHSC_00951-RELATED"/>
    <property type="match status" value="1"/>
</dbReference>
<organism evidence="1 2">
    <name type="scientific">Haloarcula mannanilytica</name>
    <dbReference type="NCBI Taxonomy" id="2509225"/>
    <lineage>
        <taxon>Archaea</taxon>
        <taxon>Methanobacteriati</taxon>
        <taxon>Methanobacteriota</taxon>
        <taxon>Stenosarchaea group</taxon>
        <taxon>Halobacteria</taxon>
        <taxon>Halobacteriales</taxon>
        <taxon>Haloarculaceae</taxon>
        <taxon>Haloarcula</taxon>
    </lineage>
</organism>
<dbReference type="Pfam" id="PF13563">
    <property type="entry name" value="2_5_RNA_ligase2"/>
    <property type="match status" value="1"/>
</dbReference>
<proteinExistence type="predicted"/>
<dbReference type="Gene3D" id="3.90.1140.10">
    <property type="entry name" value="Cyclic phosphodiesterase"/>
    <property type="match status" value="1"/>
</dbReference>
<dbReference type="Proteomes" id="UP000304382">
    <property type="component" value="Unassembled WGS sequence"/>
</dbReference>